<dbReference type="GO" id="GO:0055085">
    <property type="term" value="P:transmembrane transport"/>
    <property type="evidence" value="ECO:0007669"/>
    <property type="project" value="TreeGrafter"/>
</dbReference>
<evidence type="ECO:0000256" key="3">
    <source>
        <dbReference type="ARBA" id="ARBA00022448"/>
    </source>
</evidence>
<dbReference type="AlphaFoldDB" id="A0A1I3WK13"/>
<keyword evidence="4" id="KW-1003">Cell membrane</keyword>
<feature type="transmembrane region" description="Helical" evidence="8">
    <location>
        <begin position="66"/>
        <end position="87"/>
    </location>
</feature>
<keyword evidence="3" id="KW-0813">Transport</keyword>
<evidence type="ECO:0000256" key="6">
    <source>
        <dbReference type="ARBA" id="ARBA00022989"/>
    </source>
</evidence>
<feature type="transmembrane region" description="Helical" evidence="8">
    <location>
        <begin position="12"/>
        <end position="30"/>
    </location>
</feature>
<name>A0A1I3WK13_9BACT</name>
<dbReference type="PANTHER" id="PTHR21716">
    <property type="entry name" value="TRANSMEMBRANE PROTEIN"/>
    <property type="match status" value="1"/>
</dbReference>
<keyword evidence="6 8" id="KW-1133">Transmembrane helix</keyword>
<evidence type="ECO:0000256" key="5">
    <source>
        <dbReference type="ARBA" id="ARBA00022692"/>
    </source>
</evidence>
<comment type="subcellular location">
    <subcellularLocation>
        <location evidence="1">Cell membrane</location>
        <topology evidence="1">Multi-pass membrane protein</topology>
    </subcellularLocation>
</comment>
<organism evidence="9 10">
    <name type="scientific">Desulfomicrobium apsheronum</name>
    <dbReference type="NCBI Taxonomy" id="52560"/>
    <lineage>
        <taxon>Bacteria</taxon>
        <taxon>Pseudomonadati</taxon>
        <taxon>Thermodesulfobacteriota</taxon>
        <taxon>Desulfovibrionia</taxon>
        <taxon>Desulfovibrionales</taxon>
        <taxon>Desulfomicrobiaceae</taxon>
        <taxon>Desulfomicrobium</taxon>
    </lineage>
</organism>
<dbReference type="Pfam" id="PF01594">
    <property type="entry name" value="AI-2E_transport"/>
    <property type="match status" value="1"/>
</dbReference>
<evidence type="ECO:0000256" key="1">
    <source>
        <dbReference type="ARBA" id="ARBA00004651"/>
    </source>
</evidence>
<evidence type="ECO:0000313" key="10">
    <source>
        <dbReference type="Proteomes" id="UP000198635"/>
    </source>
</evidence>
<evidence type="ECO:0000256" key="8">
    <source>
        <dbReference type="SAM" id="Phobius"/>
    </source>
</evidence>
<dbReference type="OrthoDB" id="1010875at2"/>
<reference evidence="10" key="1">
    <citation type="submission" date="2016-10" db="EMBL/GenBank/DDBJ databases">
        <authorList>
            <person name="Varghese N."/>
            <person name="Submissions S."/>
        </authorList>
    </citation>
    <scope>NUCLEOTIDE SEQUENCE [LARGE SCALE GENOMIC DNA]</scope>
    <source>
        <strain evidence="10">DSM 5918</strain>
    </source>
</reference>
<dbReference type="InterPro" id="IPR002549">
    <property type="entry name" value="AI-2E-like"/>
</dbReference>
<accession>A0A1I3WK13</accession>
<feature type="transmembrane region" description="Helical" evidence="8">
    <location>
        <begin position="290"/>
        <end position="313"/>
    </location>
</feature>
<feature type="transmembrane region" description="Helical" evidence="8">
    <location>
        <begin position="230"/>
        <end position="256"/>
    </location>
</feature>
<dbReference type="Proteomes" id="UP000198635">
    <property type="component" value="Unassembled WGS sequence"/>
</dbReference>
<feature type="transmembrane region" description="Helical" evidence="8">
    <location>
        <begin position="333"/>
        <end position="357"/>
    </location>
</feature>
<feature type="transmembrane region" description="Helical" evidence="8">
    <location>
        <begin position="167"/>
        <end position="188"/>
    </location>
</feature>
<evidence type="ECO:0000256" key="4">
    <source>
        <dbReference type="ARBA" id="ARBA00022475"/>
    </source>
</evidence>
<dbReference type="RefSeq" id="WP_092376303.1">
    <property type="nucleotide sequence ID" value="NZ_FORX01000013.1"/>
</dbReference>
<feature type="transmembrane region" description="Helical" evidence="8">
    <location>
        <begin position="262"/>
        <end position="283"/>
    </location>
</feature>
<evidence type="ECO:0000256" key="2">
    <source>
        <dbReference type="ARBA" id="ARBA00009773"/>
    </source>
</evidence>
<dbReference type="STRING" id="52560.SAMN04488082_11389"/>
<protein>
    <submittedName>
        <fullName evidence="9">Predicted PurR-regulated permease PerM</fullName>
    </submittedName>
</protein>
<proteinExistence type="inferred from homology"/>
<gene>
    <name evidence="9" type="ORF">SAMN04488082_11389</name>
</gene>
<dbReference type="GO" id="GO:0005886">
    <property type="term" value="C:plasma membrane"/>
    <property type="evidence" value="ECO:0007669"/>
    <property type="project" value="UniProtKB-SubCell"/>
</dbReference>
<sequence length="379" mass="41456">MILDNTPYSFDRVVRMALAAGLLWGVITTLGYLSDVLIPFAVALLLAYILNPLVHRVQMFVKSRGLAIGLTLFFFFVAVGGLCWIIIPLMGREVAHMGRLISDLVSNSKLAEEAANRLPPDVWQALRDYFNTPEVRDFFRTDSFISMAQATLRRVLPGLMGIISGTYSVLMALVVPAVVLLYLIFLLMDFQKVRVAWKELIPPQYREGVVSFVEEFDLAMNRYFRGQTTIAGILGIFFATGFSLVGLPMGILLGLFVGLLNLVPYLQLLGLIPAVVLAAIHALETGQSFWVVMGMTGLVFVVVQIIQDAVLVPRILGKAMGLSPAVMLLSLSIWGKLLGLLGLLIALPMTCLALAYYRRLVLAPATPELIVKPAGEGGS</sequence>
<keyword evidence="7 8" id="KW-0472">Membrane</keyword>
<keyword evidence="10" id="KW-1185">Reference proteome</keyword>
<keyword evidence="5 8" id="KW-0812">Transmembrane</keyword>
<feature type="transmembrane region" description="Helical" evidence="8">
    <location>
        <begin position="36"/>
        <end position="54"/>
    </location>
</feature>
<comment type="similarity">
    <text evidence="2">Belongs to the autoinducer-2 exporter (AI-2E) (TC 2.A.86) family.</text>
</comment>
<dbReference type="PANTHER" id="PTHR21716:SF53">
    <property type="entry name" value="PERMEASE PERM-RELATED"/>
    <property type="match status" value="1"/>
</dbReference>
<evidence type="ECO:0000313" key="9">
    <source>
        <dbReference type="EMBL" id="SFK07835.1"/>
    </source>
</evidence>
<dbReference type="EMBL" id="FORX01000013">
    <property type="protein sequence ID" value="SFK07835.1"/>
    <property type="molecule type" value="Genomic_DNA"/>
</dbReference>
<evidence type="ECO:0000256" key="7">
    <source>
        <dbReference type="ARBA" id="ARBA00023136"/>
    </source>
</evidence>